<dbReference type="InterPro" id="IPR029045">
    <property type="entry name" value="ClpP/crotonase-like_dom_sf"/>
</dbReference>
<dbReference type="FunFam" id="3.90.226.10:FF:000009">
    <property type="entry name" value="Carnitinyl-CoA dehydratase"/>
    <property type="match status" value="1"/>
</dbReference>
<evidence type="ECO:0000256" key="3">
    <source>
        <dbReference type="RuleBase" id="RU003707"/>
    </source>
</evidence>
<reference evidence="4" key="2">
    <citation type="submission" date="2006-05" db="EMBL/GenBank/DDBJ databases">
        <title>Sequencing of the draft genome and assembly of Desulfuromonas acetoxidans DSM 684.</title>
        <authorList>
            <consortium name="US DOE Joint Genome Institute (JGI-PGF)"/>
            <person name="Copeland A."/>
            <person name="Lucas S."/>
            <person name="Lapidus A."/>
            <person name="Barry K."/>
            <person name="Detter J.C."/>
            <person name="Glavina del Rio T."/>
            <person name="Hammon N."/>
            <person name="Israni S."/>
            <person name="Dalin E."/>
            <person name="Tice H."/>
            <person name="Bruce D."/>
            <person name="Pitluck S."/>
            <person name="Richardson P."/>
        </authorList>
    </citation>
    <scope>NUCLEOTIDE SEQUENCE [LARGE SCALE GENOMIC DNA]</scope>
    <source>
        <strain evidence="4">DSM 684</strain>
    </source>
</reference>
<organism evidence="4 5">
    <name type="scientific">Desulfuromonas acetoxidans (strain DSM 684 / 11070)</name>
    <dbReference type="NCBI Taxonomy" id="281689"/>
    <lineage>
        <taxon>Bacteria</taxon>
        <taxon>Pseudomonadati</taxon>
        <taxon>Thermodesulfobacteriota</taxon>
        <taxon>Desulfuromonadia</taxon>
        <taxon>Desulfuromonadales</taxon>
        <taxon>Desulfuromonadaceae</taxon>
        <taxon>Desulfuromonas</taxon>
    </lineage>
</organism>
<dbReference type="Proteomes" id="UP000005695">
    <property type="component" value="Unassembled WGS sequence"/>
</dbReference>
<dbReference type="InterPro" id="IPR014748">
    <property type="entry name" value="Enoyl-CoA_hydra_C"/>
</dbReference>
<evidence type="ECO:0000256" key="1">
    <source>
        <dbReference type="ARBA" id="ARBA00005254"/>
    </source>
</evidence>
<evidence type="ECO:0000313" key="5">
    <source>
        <dbReference type="Proteomes" id="UP000005695"/>
    </source>
</evidence>
<protein>
    <submittedName>
        <fullName evidence="4">Enoyl-CoA hydratase/isomerase</fullName>
    </submittedName>
</protein>
<sequence>MTTSNLLVECRDQVAHITINRPDAMNALNPATADELKRTIKELEKSVEAKAVVITGQGPKAFCAGGDVALMRTLGPIEARKVALGVAELFHTIESSPLVVIAAVNGYALGGGCELAMACDLRLAAEKAQLGQPEINLGILPGWGGTQRLPRLIGVSRAKKLIFTGERITAQQAMEFGLVDEVLPGDELLEAAHALAVTIAGKPQSAIRMIKQSIYHGMQMDLDRAIRYEAELFGMCFATKDKQEGMDAFFEKRPPKWQDC</sequence>
<accession>Q1K2C7</accession>
<evidence type="ECO:0000313" key="4">
    <source>
        <dbReference type="EMBL" id="EAT16512.1"/>
    </source>
</evidence>
<comment type="caution">
    <text evidence="4">The sequence shown here is derived from an EMBL/GenBank/DDBJ whole genome shotgun (WGS) entry which is preliminary data.</text>
</comment>
<comment type="similarity">
    <text evidence="1 3">Belongs to the enoyl-CoA hydratase/isomerase family.</text>
</comment>
<dbReference type="Pfam" id="PF00378">
    <property type="entry name" value="ECH_1"/>
    <property type="match status" value="1"/>
</dbReference>
<keyword evidence="2" id="KW-0456">Lyase</keyword>
<dbReference type="InterPro" id="IPR001753">
    <property type="entry name" value="Enoyl-CoA_hydra/iso"/>
</dbReference>
<dbReference type="AlphaFoldDB" id="Q1K2C7"/>
<dbReference type="PANTHER" id="PTHR11941">
    <property type="entry name" value="ENOYL-COA HYDRATASE-RELATED"/>
    <property type="match status" value="1"/>
</dbReference>
<dbReference type="CDD" id="cd06558">
    <property type="entry name" value="crotonase-like"/>
    <property type="match status" value="1"/>
</dbReference>
<evidence type="ECO:0000256" key="2">
    <source>
        <dbReference type="ARBA" id="ARBA00023239"/>
    </source>
</evidence>
<dbReference type="InterPro" id="IPR018376">
    <property type="entry name" value="Enoyl-CoA_hyd/isom_CS"/>
</dbReference>
<dbReference type="Gene3D" id="1.10.12.10">
    <property type="entry name" value="Lyase 2-enoyl-coa Hydratase, Chain A, domain 2"/>
    <property type="match status" value="1"/>
</dbReference>
<dbReference type="OrthoDB" id="5365311at2"/>
<dbReference type="PANTHER" id="PTHR11941:SF54">
    <property type="entry name" value="ENOYL-COA HYDRATASE, MITOCHONDRIAL"/>
    <property type="match status" value="1"/>
</dbReference>
<keyword evidence="5" id="KW-1185">Reference proteome</keyword>
<proteinExistence type="inferred from homology"/>
<dbReference type="EMBL" id="AAEW02000004">
    <property type="protein sequence ID" value="EAT16512.1"/>
    <property type="molecule type" value="Genomic_DNA"/>
</dbReference>
<reference evidence="4" key="1">
    <citation type="submission" date="2006-05" db="EMBL/GenBank/DDBJ databases">
        <title>Annotation of the draft genome assembly of Desulfuromonas acetoxidans DSM 684.</title>
        <authorList>
            <consortium name="US DOE Joint Genome Institute (JGI-ORNL)"/>
            <person name="Larimer F."/>
            <person name="Land M."/>
            <person name="Hauser L."/>
        </authorList>
    </citation>
    <scope>NUCLEOTIDE SEQUENCE [LARGE SCALE GENOMIC DNA]</scope>
    <source>
        <strain evidence="4">DSM 684</strain>
    </source>
</reference>
<dbReference type="RefSeq" id="WP_005998486.1">
    <property type="nucleotide sequence ID" value="NZ_AAEW02000004.1"/>
</dbReference>
<dbReference type="GO" id="GO:0006635">
    <property type="term" value="P:fatty acid beta-oxidation"/>
    <property type="evidence" value="ECO:0007669"/>
    <property type="project" value="TreeGrafter"/>
</dbReference>
<dbReference type="GO" id="GO:0016836">
    <property type="term" value="F:hydro-lyase activity"/>
    <property type="evidence" value="ECO:0007669"/>
    <property type="project" value="UniProtKB-ARBA"/>
</dbReference>
<name>Q1K2C7_DESA6</name>
<dbReference type="GO" id="GO:0016853">
    <property type="term" value="F:isomerase activity"/>
    <property type="evidence" value="ECO:0007669"/>
    <property type="project" value="UniProtKB-KW"/>
</dbReference>
<dbReference type="Gene3D" id="3.90.226.10">
    <property type="entry name" value="2-enoyl-CoA Hydratase, Chain A, domain 1"/>
    <property type="match status" value="1"/>
</dbReference>
<gene>
    <name evidence="4" type="ORF">Dace_2607</name>
</gene>
<dbReference type="PROSITE" id="PS00166">
    <property type="entry name" value="ENOYL_COA_HYDRATASE"/>
    <property type="match status" value="1"/>
</dbReference>
<dbReference type="SUPFAM" id="SSF52096">
    <property type="entry name" value="ClpP/crotonase"/>
    <property type="match status" value="1"/>
</dbReference>
<dbReference type="FunFam" id="1.10.12.10:FF:000001">
    <property type="entry name" value="Probable enoyl-CoA hydratase, mitochondrial"/>
    <property type="match status" value="1"/>
</dbReference>